<proteinExistence type="predicted"/>
<geneLocation type="plasmid" evidence="1 2">
    <name>pSchITTGS70c</name>
</geneLocation>
<evidence type="ECO:0000313" key="2">
    <source>
        <dbReference type="Proteomes" id="UP001432360"/>
    </source>
</evidence>
<dbReference type="EMBL" id="CP133151">
    <property type="protein sequence ID" value="WVT06642.1"/>
    <property type="molecule type" value="Genomic_DNA"/>
</dbReference>
<evidence type="ECO:0000313" key="1">
    <source>
        <dbReference type="EMBL" id="WVT06642.1"/>
    </source>
</evidence>
<protein>
    <submittedName>
        <fullName evidence="1">Uncharacterized protein</fullName>
    </submittedName>
</protein>
<reference evidence="1" key="1">
    <citation type="submission" date="2023-08" db="EMBL/GenBank/DDBJ databases">
        <title>Complete genome sequence of Sinorhizobium chiapanecum ITTG S70 isolated from Acaciella angustissima nodules in Chiapas-Mexico.</title>
        <authorList>
            <person name="Rincon-Rosales R."/>
            <person name="Rogel M.A."/>
            <person name="Rincon-Medina C.I."/>
            <person name="Guerrero G."/>
            <person name="Manzano-Gomez L.A."/>
            <person name="Lopez-Lopez A."/>
            <person name="Rincon Molina F.A."/>
            <person name="Martinez-Romero E."/>
        </authorList>
    </citation>
    <scope>NUCLEOTIDE SEQUENCE</scope>
    <source>
        <strain evidence="1">ITTG S70</strain>
        <plasmid evidence="1">pSchITTGS70c</plasmid>
    </source>
</reference>
<accession>A0ABZ2BK99</accession>
<keyword evidence="2" id="KW-1185">Reference proteome</keyword>
<organism evidence="1 2">
    <name type="scientific">Sinorhizobium chiapasense</name>
    <dbReference type="NCBI Taxonomy" id="501572"/>
    <lineage>
        <taxon>Bacteria</taxon>
        <taxon>Pseudomonadati</taxon>
        <taxon>Pseudomonadota</taxon>
        <taxon>Alphaproteobacteria</taxon>
        <taxon>Hyphomicrobiales</taxon>
        <taxon>Rhizobiaceae</taxon>
        <taxon>Sinorhizobium/Ensifer group</taxon>
        <taxon>Sinorhizobium</taxon>
    </lineage>
</organism>
<dbReference type="RefSeq" id="WP_331375683.1">
    <property type="nucleotide sequence ID" value="NZ_CP133151.1"/>
</dbReference>
<dbReference type="Proteomes" id="UP001432360">
    <property type="component" value="Plasmid pSchITTGS70c"/>
</dbReference>
<gene>
    <name evidence="1" type="ORF">RB548_23375</name>
</gene>
<keyword evidence="1" id="KW-0614">Plasmid</keyword>
<name>A0ABZ2BK99_9HYPH</name>
<sequence>MAGFVDEEQPLVRLLRSADDSEADERDNSDRLTKIAESLGCRPPNPPMRNLTFDYRQGFALRESWSSKASRITRKAGPIAQRLRISAWRPTTVDTAPI</sequence>